<dbReference type="InterPro" id="IPR005586">
    <property type="entry name" value="ABC_trans_aux"/>
</dbReference>
<evidence type="ECO:0000313" key="3">
    <source>
        <dbReference type="Proteomes" id="UP001055580"/>
    </source>
</evidence>
<evidence type="ECO:0000313" key="2">
    <source>
        <dbReference type="EMBL" id="URW75321.1"/>
    </source>
</evidence>
<dbReference type="Pfam" id="PF03886">
    <property type="entry name" value="ABC_trans_aux"/>
    <property type="match status" value="1"/>
</dbReference>
<dbReference type="SUPFAM" id="SSF159594">
    <property type="entry name" value="XCC0632-like"/>
    <property type="match status" value="1"/>
</dbReference>
<accession>A0ABY4TXQ4</accession>
<keyword evidence="2" id="KW-0449">Lipoprotein</keyword>
<feature type="domain" description="ABC-type transport auxiliary lipoprotein component" evidence="1">
    <location>
        <begin position="40"/>
        <end position="193"/>
    </location>
</feature>
<organism evidence="2 3">
    <name type="scientific">Sphingomonas donggukensis</name>
    <dbReference type="NCBI Taxonomy" id="2949093"/>
    <lineage>
        <taxon>Bacteria</taxon>
        <taxon>Pseudomonadati</taxon>
        <taxon>Pseudomonadota</taxon>
        <taxon>Alphaproteobacteria</taxon>
        <taxon>Sphingomonadales</taxon>
        <taxon>Sphingomonadaceae</taxon>
        <taxon>Sphingomonas</taxon>
    </lineage>
</organism>
<sequence length="198" mass="20237">MTLRPALSLALTAAVALPLSGCISFGAKPPPSLLTLSSATPIAAGTTQRAPGAGTITIAVPTVPQEIASLRVPVRATDTSVAYLKDAQWVEPPNRLFARLLSDAVTARTGRVVIGSRMMGDPGATLNGELRSFGVDAATSSAVVTFDAAIIRTSGGALEKRRFEARVPVAAVLPNAVGVALNQGANQVAAEVADWVGR</sequence>
<dbReference type="Gene3D" id="3.40.50.10610">
    <property type="entry name" value="ABC-type transport auxiliary lipoprotein component"/>
    <property type="match status" value="1"/>
</dbReference>
<keyword evidence="3" id="KW-1185">Reference proteome</keyword>
<evidence type="ECO:0000259" key="1">
    <source>
        <dbReference type="Pfam" id="PF03886"/>
    </source>
</evidence>
<dbReference type="Proteomes" id="UP001055580">
    <property type="component" value="Chromosome"/>
</dbReference>
<dbReference type="EMBL" id="CP098401">
    <property type="protein sequence ID" value="URW75321.1"/>
    <property type="molecule type" value="Genomic_DNA"/>
</dbReference>
<protein>
    <submittedName>
        <fullName evidence="2">ABC-type transport auxiliary lipoprotein family protein</fullName>
    </submittedName>
</protein>
<proteinExistence type="predicted"/>
<name>A0ABY4TXQ4_9SPHN</name>
<reference evidence="2" key="1">
    <citation type="submission" date="2022-05" db="EMBL/GenBank/DDBJ databases">
        <title>Sphingomonas sp. strain RMG20 Genome sequencing and assembly.</title>
        <authorList>
            <person name="Kim I."/>
        </authorList>
    </citation>
    <scope>NUCLEOTIDE SEQUENCE</scope>
    <source>
        <strain evidence="2">RMG20</strain>
    </source>
</reference>
<dbReference type="RefSeq" id="WP_250751372.1">
    <property type="nucleotide sequence ID" value="NZ_CP098401.1"/>
</dbReference>
<gene>
    <name evidence="2" type="ORF">M9980_12375</name>
</gene>